<evidence type="ECO:0000256" key="10">
    <source>
        <dbReference type="ARBA" id="ARBA00055764"/>
    </source>
</evidence>
<dbReference type="GO" id="GO:0016791">
    <property type="term" value="F:phosphatase activity"/>
    <property type="evidence" value="ECO:0007669"/>
    <property type="project" value="UniProtKB-ARBA"/>
</dbReference>
<name>A0A0F4YEY3_RASE3</name>
<evidence type="ECO:0000256" key="13">
    <source>
        <dbReference type="ARBA" id="ARBA00075219"/>
    </source>
</evidence>
<keyword evidence="17" id="KW-1185">Reference proteome</keyword>
<keyword evidence="6" id="KW-0862">Zinc</keyword>
<evidence type="ECO:0000256" key="2">
    <source>
        <dbReference type="ARBA" id="ARBA00001947"/>
    </source>
</evidence>
<evidence type="ECO:0000256" key="6">
    <source>
        <dbReference type="ARBA" id="ARBA00022833"/>
    </source>
</evidence>
<dbReference type="GO" id="GO:0036088">
    <property type="term" value="P:D-serine catabolic process"/>
    <property type="evidence" value="ECO:0007669"/>
    <property type="project" value="TreeGrafter"/>
</dbReference>
<keyword evidence="5" id="KW-0479">Metal-binding</keyword>
<dbReference type="GO" id="GO:0046872">
    <property type="term" value="F:metal ion binding"/>
    <property type="evidence" value="ECO:0007669"/>
    <property type="project" value="UniProtKB-KW"/>
</dbReference>
<dbReference type="Gene3D" id="2.40.37.20">
    <property type="entry name" value="D-serine dehydratase-like domain"/>
    <property type="match status" value="1"/>
</dbReference>
<accession>A0A0F4YEY3</accession>
<organism evidence="16 17">
    <name type="scientific">Rasamsonia emersonii (strain ATCC 16479 / CBS 393.64 / IMI 116815)</name>
    <dbReference type="NCBI Taxonomy" id="1408163"/>
    <lineage>
        <taxon>Eukaryota</taxon>
        <taxon>Fungi</taxon>
        <taxon>Dikarya</taxon>
        <taxon>Ascomycota</taxon>
        <taxon>Pezizomycotina</taxon>
        <taxon>Eurotiomycetes</taxon>
        <taxon>Eurotiomycetidae</taxon>
        <taxon>Eurotiales</taxon>
        <taxon>Trichocomaceae</taxon>
        <taxon>Rasamsonia</taxon>
    </lineage>
</organism>
<evidence type="ECO:0000256" key="5">
    <source>
        <dbReference type="ARBA" id="ARBA00022723"/>
    </source>
</evidence>
<dbReference type="Gene3D" id="1.10.150.240">
    <property type="entry name" value="Putative phosphatase, domain 2"/>
    <property type="match status" value="1"/>
</dbReference>
<comment type="caution">
    <text evidence="16">The sequence shown here is derived from an EMBL/GenBank/DDBJ whole genome shotgun (WGS) entry which is preliminary data.</text>
</comment>
<dbReference type="Proteomes" id="UP000053958">
    <property type="component" value="Unassembled WGS sequence"/>
</dbReference>
<dbReference type="InterPro" id="IPR001608">
    <property type="entry name" value="Ala_racemase_N"/>
</dbReference>
<feature type="signal peptide" evidence="14">
    <location>
        <begin position="1"/>
        <end position="25"/>
    </location>
</feature>
<protein>
    <recommendedName>
        <fullName evidence="12">D-serine dehydratase</fullName>
        <ecNumber evidence="11">4.3.1.18</ecNumber>
    </recommendedName>
    <alternativeName>
        <fullName evidence="13">D-serine deaminase</fullName>
    </alternativeName>
</protein>
<dbReference type="SMART" id="SM01119">
    <property type="entry name" value="D-ser_dehydrat"/>
    <property type="match status" value="1"/>
</dbReference>
<comment type="similarity">
    <text evidence="3">Belongs to the DSD1 family.</text>
</comment>
<dbReference type="FunFam" id="3.20.20.10:FF:000016">
    <property type="entry name" value="D-serine dehydratase"/>
    <property type="match status" value="1"/>
</dbReference>
<evidence type="ECO:0000256" key="14">
    <source>
        <dbReference type="SAM" id="SignalP"/>
    </source>
</evidence>
<dbReference type="GeneID" id="25321607"/>
<dbReference type="SFLD" id="SFLDS00003">
    <property type="entry name" value="Haloacid_Dehalogenase"/>
    <property type="match status" value="1"/>
</dbReference>
<dbReference type="NCBIfam" id="TIGR01509">
    <property type="entry name" value="HAD-SF-IA-v3"/>
    <property type="match status" value="1"/>
</dbReference>
<keyword evidence="7" id="KW-0663">Pyridoxal phosphate</keyword>
<proteinExistence type="inferred from homology"/>
<dbReference type="NCBIfam" id="TIGR01549">
    <property type="entry name" value="HAD-SF-IA-v1"/>
    <property type="match status" value="1"/>
</dbReference>
<dbReference type="Gene3D" id="3.20.20.10">
    <property type="entry name" value="Alanine racemase"/>
    <property type="match status" value="1"/>
</dbReference>
<evidence type="ECO:0000313" key="16">
    <source>
        <dbReference type="EMBL" id="KKA16694.1"/>
    </source>
</evidence>
<dbReference type="InterPro" id="IPR036412">
    <property type="entry name" value="HAD-like_sf"/>
</dbReference>
<feature type="domain" description="D-serine dehydratase-like" evidence="15">
    <location>
        <begin position="477"/>
        <end position="587"/>
    </location>
</feature>
<dbReference type="RefSeq" id="XP_013323306.1">
    <property type="nucleotide sequence ID" value="XM_013467852.1"/>
</dbReference>
<evidence type="ECO:0000259" key="15">
    <source>
        <dbReference type="SMART" id="SM01119"/>
    </source>
</evidence>
<dbReference type="SUPFAM" id="SSF51419">
    <property type="entry name" value="PLP-binding barrel"/>
    <property type="match status" value="1"/>
</dbReference>
<dbReference type="EC" id="4.3.1.18" evidence="11"/>
<dbReference type="Pfam" id="PF14031">
    <property type="entry name" value="D-ser_dehydrat"/>
    <property type="match status" value="1"/>
</dbReference>
<evidence type="ECO:0000256" key="8">
    <source>
        <dbReference type="ARBA" id="ARBA00023239"/>
    </source>
</evidence>
<dbReference type="PANTHER" id="PTHR28004">
    <property type="entry name" value="ZGC:162816-RELATED"/>
    <property type="match status" value="1"/>
</dbReference>
<evidence type="ECO:0000256" key="4">
    <source>
        <dbReference type="ARBA" id="ARBA00022575"/>
    </source>
</evidence>
<dbReference type="GO" id="GO:0008721">
    <property type="term" value="F:D-serine ammonia-lyase activity"/>
    <property type="evidence" value="ECO:0007669"/>
    <property type="project" value="UniProtKB-EC"/>
</dbReference>
<dbReference type="InterPro" id="IPR026956">
    <property type="entry name" value="D-ser_dehydrat-like_dom"/>
</dbReference>
<keyword evidence="14" id="KW-0732">Signal</keyword>
<dbReference type="InterPro" id="IPR023214">
    <property type="entry name" value="HAD_sf"/>
</dbReference>
<dbReference type="InterPro" id="IPR006439">
    <property type="entry name" value="HAD-SF_hydro_IA"/>
</dbReference>
<evidence type="ECO:0000256" key="11">
    <source>
        <dbReference type="ARBA" id="ARBA00066349"/>
    </source>
</evidence>
<evidence type="ECO:0000256" key="7">
    <source>
        <dbReference type="ARBA" id="ARBA00022898"/>
    </source>
</evidence>
<evidence type="ECO:0000313" key="17">
    <source>
        <dbReference type="Proteomes" id="UP000053958"/>
    </source>
</evidence>
<dbReference type="Gene3D" id="3.40.50.1000">
    <property type="entry name" value="HAD superfamily/HAD-like"/>
    <property type="match status" value="1"/>
</dbReference>
<evidence type="ECO:0000256" key="3">
    <source>
        <dbReference type="ARBA" id="ARBA00005323"/>
    </source>
</evidence>
<keyword evidence="4" id="KW-0216">Detoxification</keyword>
<evidence type="ECO:0000256" key="1">
    <source>
        <dbReference type="ARBA" id="ARBA00001933"/>
    </source>
</evidence>
<dbReference type="AlphaFoldDB" id="A0A0F4YEY3"/>
<keyword evidence="8" id="KW-0456">Lyase</keyword>
<comment type="catalytic activity">
    <reaction evidence="9">
        <text>D-serine = pyruvate + NH4(+)</text>
        <dbReference type="Rhea" id="RHEA:13977"/>
        <dbReference type="ChEBI" id="CHEBI:15361"/>
        <dbReference type="ChEBI" id="CHEBI:28938"/>
        <dbReference type="ChEBI" id="CHEBI:35247"/>
        <dbReference type="EC" id="4.3.1.18"/>
    </reaction>
    <physiologicalReaction direction="left-to-right" evidence="9">
        <dbReference type="Rhea" id="RHEA:13978"/>
    </physiologicalReaction>
</comment>
<dbReference type="InterPro" id="IPR051466">
    <property type="entry name" value="D-amino_acid_metab_enzyme"/>
</dbReference>
<reference evidence="16 17" key="1">
    <citation type="submission" date="2015-04" db="EMBL/GenBank/DDBJ databases">
        <authorList>
            <person name="Heijne W.H."/>
            <person name="Fedorova N.D."/>
            <person name="Nierman W.C."/>
            <person name="Vollebregt A.W."/>
            <person name="Zhao Z."/>
            <person name="Wu L."/>
            <person name="Kumar M."/>
            <person name="Stam H."/>
            <person name="van den Berg M.A."/>
            <person name="Pel H.J."/>
        </authorList>
    </citation>
    <scope>NUCLEOTIDE SEQUENCE [LARGE SCALE GENOMIC DNA]</scope>
    <source>
        <strain evidence="16 17">CBS 393.64</strain>
    </source>
</reference>
<dbReference type="SFLD" id="SFLDG01129">
    <property type="entry name" value="C1.5:_HAD__Beta-PGM__Phosphata"/>
    <property type="match status" value="1"/>
</dbReference>
<dbReference type="STRING" id="1408163.A0A0F4YEY3"/>
<feature type="chain" id="PRO_5002481869" description="D-serine dehydratase" evidence="14">
    <location>
        <begin position="26"/>
        <end position="603"/>
    </location>
</feature>
<dbReference type="Pfam" id="PF00702">
    <property type="entry name" value="Hydrolase"/>
    <property type="match status" value="1"/>
</dbReference>
<dbReference type="SUPFAM" id="SSF56784">
    <property type="entry name" value="HAD-like"/>
    <property type="match status" value="1"/>
</dbReference>
<dbReference type="InterPro" id="IPR042208">
    <property type="entry name" value="D-ser_dehydrat-like_sf"/>
</dbReference>
<dbReference type="NCBIfam" id="TIGR01493">
    <property type="entry name" value="HAD-SF-IA-v2"/>
    <property type="match status" value="1"/>
</dbReference>
<comment type="function">
    <text evidence="10">Catalyzes the conversion of D-serine to pyruvate and ammonia. May play a role in D-serine detoxification.</text>
</comment>
<sequence>MSPRVIVFDLLTALLDSWSLWNAAAGDDTAGRRWRTRYLEITFGSGAYQPYERLVEQSASETGLSSAAAATLLASWDQLQPWPEVPEVLESLKARGYRIAVVTNCSSQLGHRAAVRCGVPFDAVVTAEESGFYKPHPKAYQAILDALGVTDPSDALFVAGSNGDVTGAAAAGMPVVWHNRVGLPMLPGSAPLVEGQSLRQVLREWLGYKGLQRSEISTPTLYLNRRKFADNCKRMHDRAAALNAKFRVHIKTHKTIQGTEEELRHGDGRIVCSTLKEIEFIEPLVRKGTVRSILYGVPPAKSYIRRLALLKKRLKVEFLLMIDHPSQISLLQEQSPDEKWSIFIKIDCGTRRAGLEPESQRLNELIQTGLEAENVNIYGFYCHSGHSYASSSLQEAEGHLIHEIASAASAAKKCLSQQPNLELTVSVGATPTAHAASASVSQQLKDLPGQLELHAGNYALLDLQQVDTNLVTLDQVSSWIEVEVCSVYLERHEILVNVGCLGLGREPGREPGVWGRAKILDNQQDGEEYPWNVVRLSQEHGILAPRTSDPTAQDRMISEVKVGSRVRIIPQHACIVGAMYESYIVVDDDDGVCVDEWVRCRGW</sequence>
<dbReference type="EMBL" id="LASV01000742">
    <property type="protein sequence ID" value="KKA16694.1"/>
    <property type="molecule type" value="Genomic_DNA"/>
</dbReference>
<dbReference type="InterPro" id="IPR023198">
    <property type="entry name" value="PGP-like_dom2"/>
</dbReference>
<dbReference type="InterPro" id="IPR029066">
    <property type="entry name" value="PLP-binding_barrel"/>
</dbReference>
<dbReference type="PANTHER" id="PTHR28004:SF2">
    <property type="entry name" value="D-SERINE DEHYDRATASE"/>
    <property type="match status" value="1"/>
</dbReference>
<dbReference type="OrthoDB" id="20198at2759"/>
<comment type="cofactor">
    <cofactor evidence="2">
        <name>Zn(2+)</name>
        <dbReference type="ChEBI" id="CHEBI:29105"/>
    </cofactor>
</comment>
<dbReference type="Pfam" id="PF01168">
    <property type="entry name" value="Ala_racemase_N"/>
    <property type="match status" value="1"/>
</dbReference>
<dbReference type="GO" id="GO:0009636">
    <property type="term" value="P:response to toxic substance"/>
    <property type="evidence" value="ECO:0007669"/>
    <property type="project" value="UniProtKB-KW"/>
</dbReference>
<evidence type="ECO:0000256" key="12">
    <source>
        <dbReference type="ARBA" id="ARBA00069616"/>
    </source>
</evidence>
<gene>
    <name evidence="16" type="ORF">T310_9675</name>
</gene>
<evidence type="ECO:0000256" key="9">
    <source>
        <dbReference type="ARBA" id="ARBA00051198"/>
    </source>
</evidence>
<comment type="cofactor">
    <cofactor evidence="1">
        <name>pyridoxal 5'-phosphate</name>
        <dbReference type="ChEBI" id="CHEBI:597326"/>
    </cofactor>
</comment>
<dbReference type="PRINTS" id="PR00413">
    <property type="entry name" value="HADHALOGNASE"/>
</dbReference>